<dbReference type="Proteomes" id="UP001303285">
    <property type="component" value="Unassembled WGS sequence"/>
</dbReference>
<gene>
    <name evidence="1" type="ORF">VB695_10945</name>
</gene>
<proteinExistence type="predicted"/>
<sequence>MSNTISFQEIIGYVEALSQEDQDLLLELIQKRRVEKRRSEIANHAVQTLAAVEAGTAKKGTVGDLWADLTGDE</sequence>
<accession>A0ABU5UQN5</accession>
<organism evidence="1 2">
    <name type="scientific">Nodularia spumigena UHCC 0060</name>
    <dbReference type="NCBI Taxonomy" id="3110300"/>
    <lineage>
        <taxon>Bacteria</taxon>
        <taxon>Bacillati</taxon>
        <taxon>Cyanobacteriota</taxon>
        <taxon>Cyanophyceae</taxon>
        <taxon>Nostocales</taxon>
        <taxon>Nodulariaceae</taxon>
        <taxon>Nodularia</taxon>
    </lineage>
</organism>
<evidence type="ECO:0000313" key="1">
    <source>
        <dbReference type="EMBL" id="MEA5608586.1"/>
    </source>
</evidence>
<evidence type="ECO:0000313" key="2">
    <source>
        <dbReference type="Proteomes" id="UP001303285"/>
    </source>
</evidence>
<dbReference type="EMBL" id="JAYGHK010000029">
    <property type="protein sequence ID" value="MEA5608586.1"/>
    <property type="molecule type" value="Genomic_DNA"/>
</dbReference>
<reference evidence="1 2" key="1">
    <citation type="submission" date="2023-12" db="EMBL/GenBank/DDBJ databases">
        <title>Baltic Sea Cyanobacteria.</title>
        <authorList>
            <person name="Delbaje E."/>
            <person name="Fewer D.P."/>
            <person name="Shishido T.K."/>
        </authorList>
    </citation>
    <scope>NUCLEOTIDE SEQUENCE [LARGE SCALE GENOMIC DNA]</scope>
    <source>
        <strain evidence="1 2">UHCC 0060</strain>
    </source>
</reference>
<name>A0ABU5UQN5_NODSP</name>
<comment type="caution">
    <text evidence="1">The sequence shown here is derived from an EMBL/GenBank/DDBJ whole genome shotgun (WGS) entry which is preliminary data.</text>
</comment>
<dbReference type="RefSeq" id="WP_006198690.1">
    <property type="nucleotide sequence ID" value="NZ_JAYGHK010000029.1"/>
</dbReference>
<keyword evidence="2" id="KW-1185">Reference proteome</keyword>
<dbReference type="GeneID" id="78016855"/>
<protein>
    <submittedName>
        <fullName evidence="1">Uncharacterized protein</fullName>
    </submittedName>
</protein>